<comment type="caution">
    <text evidence="5">The sequence shown here is derived from an EMBL/GenBank/DDBJ whole genome shotgun (WGS) entry which is preliminary data.</text>
</comment>
<protein>
    <submittedName>
        <fullName evidence="5">Regulatory-associated protein of TOR 1</fullName>
    </submittedName>
</protein>
<sequence>VVQMKTGCVALVLCLNISVDPPDVIKISPCARMECWIGLLLPLISFILIFFISVVCTLKNFVFLNRIKCLFFVISF</sequence>
<dbReference type="GO" id="GO:0031931">
    <property type="term" value="C:TORC1 complex"/>
    <property type="evidence" value="ECO:0007669"/>
    <property type="project" value="InterPro"/>
</dbReference>
<gene>
    <name evidence="5" type="ORF">D0Y65_039061</name>
</gene>
<dbReference type="AlphaFoldDB" id="A0A445H785"/>
<dbReference type="GO" id="GO:0010506">
    <property type="term" value="P:regulation of autophagy"/>
    <property type="evidence" value="ECO:0007669"/>
    <property type="project" value="TreeGrafter"/>
</dbReference>
<dbReference type="InterPro" id="IPR004083">
    <property type="entry name" value="Raptor"/>
</dbReference>
<dbReference type="GO" id="GO:0031929">
    <property type="term" value="P:TOR signaling"/>
    <property type="evidence" value="ECO:0007669"/>
    <property type="project" value="InterPro"/>
</dbReference>
<keyword evidence="2" id="KW-0677">Repeat</keyword>
<evidence type="ECO:0000256" key="3">
    <source>
        <dbReference type="SAM" id="Phobius"/>
    </source>
</evidence>
<dbReference type="Pfam" id="PF14538">
    <property type="entry name" value="Raptor_N"/>
    <property type="match status" value="1"/>
</dbReference>
<name>A0A445H785_GLYSO</name>
<dbReference type="GO" id="GO:0030674">
    <property type="term" value="F:protein-macromolecule adaptor activity"/>
    <property type="evidence" value="ECO:0007669"/>
    <property type="project" value="TreeGrafter"/>
</dbReference>
<organism evidence="5 6">
    <name type="scientific">Glycine soja</name>
    <name type="common">Wild soybean</name>
    <dbReference type="NCBI Taxonomy" id="3848"/>
    <lineage>
        <taxon>Eukaryota</taxon>
        <taxon>Viridiplantae</taxon>
        <taxon>Streptophyta</taxon>
        <taxon>Embryophyta</taxon>
        <taxon>Tracheophyta</taxon>
        <taxon>Spermatophyta</taxon>
        <taxon>Magnoliopsida</taxon>
        <taxon>eudicotyledons</taxon>
        <taxon>Gunneridae</taxon>
        <taxon>Pentapetalae</taxon>
        <taxon>rosids</taxon>
        <taxon>fabids</taxon>
        <taxon>Fabales</taxon>
        <taxon>Fabaceae</taxon>
        <taxon>Papilionoideae</taxon>
        <taxon>50 kb inversion clade</taxon>
        <taxon>NPAAA clade</taxon>
        <taxon>indigoferoid/millettioid clade</taxon>
        <taxon>Phaseoleae</taxon>
        <taxon>Glycine</taxon>
        <taxon>Glycine subgen. Soja</taxon>
    </lineage>
</organism>
<accession>A0A445H785</accession>
<dbReference type="InterPro" id="IPR029347">
    <property type="entry name" value="Raptor_N"/>
</dbReference>
<feature type="non-terminal residue" evidence="5">
    <location>
        <position position="1"/>
    </location>
</feature>
<proteinExistence type="predicted"/>
<feature type="non-terminal residue" evidence="5">
    <location>
        <position position="76"/>
    </location>
</feature>
<dbReference type="GO" id="GO:0005737">
    <property type="term" value="C:cytoplasm"/>
    <property type="evidence" value="ECO:0007669"/>
    <property type="project" value="TreeGrafter"/>
</dbReference>
<evidence type="ECO:0000313" key="5">
    <source>
        <dbReference type="EMBL" id="RZB69550.1"/>
    </source>
</evidence>
<feature type="transmembrane region" description="Helical" evidence="3">
    <location>
        <begin position="36"/>
        <end position="58"/>
    </location>
</feature>
<dbReference type="PANTHER" id="PTHR12848:SF16">
    <property type="entry name" value="REGULATORY-ASSOCIATED PROTEIN OF MTOR"/>
    <property type="match status" value="1"/>
</dbReference>
<dbReference type="GO" id="GO:0030307">
    <property type="term" value="P:positive regulation of cell growth"/>
    <property type="evidence" value="ECO:0007669"/>
    <property type="project" value="TreeGrafter"/>
</dbReference>
<evidence type="ECO:0000256" key="2">
    <source>
        <dbReference type="ARBA" id="ARBA00022737"/>
    </source>
</evidence>
<reference evidence="5 6" key="1">
    <citation type="submission" date="2018-09" db="EMBL/GenBank/DDBJ databases">
        <title>A high-quality reference genome of wild soybean provides a powerful tool to mine soybean genomes.</title>
        <authorList>
            <person name="Xie M."/>
            <person name="Chung C.Y.L."/>
            <person name="Li M.-W."/>
            <person name="Wong F.-L."/>
            <person name="Chan T.-F."/>
            <person name="Lam H.-M."/>
        </authorList>
    </citation>
    <scope>NUCLEOTIDE SEQUENCE [LARGE SCALE GENOMIC DNA]</scope>
    <source>
        <strain evidence="6">cv. W05</strain>
        <tissue evidence="5">Hypocotyl of etiolated seedlings</tissue>
    </source>
</reference>
<dbReference type="PANTHER" id="PTHR12848">
    <property type="entry name" value="REGULATORY-ASSOCIATED PROTEIN OF MTOR"/>
    <property type="match status" value="1"/>
</dbReference>
<keyword evidence="3" id="KW-1133">Transmembrane helix</keyword>
<dbReference type="GO" id="GO:0009267">
    <property type="term" value="P:cellular response to starvation"/>
    <property type="evidence" value="ECO:0007669"/>
    <property type="project" value="TreeGrafter"/>
</dbReference>
<keyword evidence="3" id="KW-0472">Membrane</keyword>
<keyword evidence="6" id="KW-1185">Reference proteome</keyword>
<dbReference type="GO" id="GO:0071230">
    <property type="term" value="P:cellular response to amino acid stimulus"/>
    <property type="evidence" value="ECO:0007669"/>
    <property type="project" value="TreeGrafter"/>
</dbReference>
<keyword evidence="3" id="KW-0812">Transmembrane</keyword>
<dbReference type="Proteomes" id="UP000289340">
    <property type="component" value="Chromosome 14"/>
</dbReference>
<evidence type="ECO:0000259" key="4">
    <source>
        <dbReference type="Pfam" id="PF14538"/>
    </source>
</evidence>
<dbReference type="EMBL" id="QZWG01000014">
    <property type="protein sequence ID" value="RZB69550.1"/>
    <property type="molecule type" value="Genomic_DNA"/>
</dbReference>
<feature type="domain" description="Raptor N-terminal CASPase-like" evidence="4">
    <location>
        <begin position="4"/>
        <end position="38"/>
    </location>
</feature>
<keyword evidence="1" id="KW-0853">WD repeat</keyword>
<evidence type="ECO:0000313" key="6">
    <source>
        <dbReference type="Proteomes" id="UP000289340"/>
    </source>
</evidence>
<evidence type="ECO:0000256" key="1">
    <source>
        <dbReference type="ARBA" id="ARBA00022574"/>
    </source>
</evidence>